<dbReference type="EMBL" id="JPUO02000039">
    <property type="protein sequence ID" value="OQP83117.1"/>
    <property type="molecule type" value="Genomic_DNA"/>
</dbReference>
<accession>A0A1V9HJZ5</accession>
<comment type="caution">
    <text evidence="1">The sequence shown here is derived from an EMBL/GenBank/DDBJ whole genome shotgun (WGS) entry which is preliminary data.</text>
</comment>
<organism evidence="1 2">
    <name type="scientific">Xanthomonas phaseoli pv. syngonii LMG 9055</name>
    <dbReference type="NCBI Taxonomy" id="1437878"/>
    <lineage>
        <taxon>Bacteria</taxon>
        <taxon>Pseudomonadati</taxon>
        <taxon>Pseudomonadota</taxon>
        <taxon>Gammaproteobacteria</taxon>
        <taxon>Lysobacterales</taxon>
        <taxon>Lysobacteraceae</taxon>
        <taxon>Xanthomonas</taxon>
    </lineage>
</organism>
<sequence length="110" mass="12406">MRFISPFERCLQRSGNLAAIGITHIALQALLHILMQSLVSRQFRWFGPFSKVLCLPLCDRSSIFKATTTGGCVTRKLERNGRWATTDATSNFTYPNILGREQPDLFTLGE</sequence>
<proteinExistence type="predicted"/>
<reference evidence="1 2" key="2">
    <citation type="journal article" date="2017" name="Plant Pathol.">
        <title>Pathogenicity and virulence gene content of Xanthomonas strains infecting Araceae, formerly known as Xanthomonas axonopodis pv. dieffenbachiae.</title>
        <authorList>
            <person name="Constantin E.C."/>
            <person name="Haegeman A."/>
            <person name="Van Vaerenbergh J."/>
            <person name="Baeyen S."/>
            <person name="Van Malderghem C."/>
            <person name="Maes M."/>
            <person name="Cottyn B."/>
        </authorList>
    </citation>
    <scope>NUCLEOTIDE SEQUENCE [LARGE SCALE GENOMIC DNA]</scope>
    <source>
        <strain evidence="2">LMG9055</strain>
    </source>
</reference>
<reference evidence="1 2" key="1">
    <citation type="journal article" date="2016" name="Plant Pathol.">
        <title>Genetic characterization of strains named as Xanthomonas axonopodis pv. dieffenbachiae leads to a taxonomic revision of the X. axonopodis species complex.</title>
        <authorList>
            <person name="Constantin E.C."/>
            <person name="Cleenwerck I."/>
            <person name="Maes M."/>
            <person name="Baeyen S."/>
            <person name="Van Malderghem C."/>
            <person name="De Vos P."/>
            <person name="Cottyn B."/>
        </authorList>
    </citation>
    <scope>NUCLEOTIDE SEQUENCE [LARGE SCALE GENOMIC DNA]</scope>
    <source>
        <strain evidence="2">LMG9055</strain>
    </source>
</reference>
<gene>
    <name evidence="1" type="ORF">IA54_019610</name>
</gene>
<evidence type="ECO:0000313" key="2">
    <source>
        <dbReference type="Proteomes" id="UP000050343"/>
    </source>
</evidence>
<protein>
    <submittedName>
        <fullName evidence="1">Uncharacterized protein</fullName>
    </submittedName>
</protein>
<evidence type="ECO:0000313" key="1">
    <source>
        <dbReference type="EMBL" id="OQP83117.1"/>
    </source>
</evidence>
<dbReference type="AlphaFoldDB" id="A0A1V9HJZ5"/>
<dbReference type="Proteomes" id="UP000050343">
    <property type="component" value="Unassembled WGS sequence"/>
</dbReference>
<name>A0A1V9HJZ5_9XANT</name>